<dbReference type="Proteomes" id="UP000826195">
    <property type="component" value="Unassembled WGS sequence"/>
</dbReference>
<dbReference type="InterPro" id="IPR051165">
    <property type="entry name" value="Multifunctional_ANK_Repeat"/>
</dbReference>
<sequence length="469" mass="54900">MESVIDIAKSLIHALRDNDINNFEEILNDGFDVNQVLPGFNYREYVLLHLACIFNKVAIIDILINKYQADVNLVTKYGAQPIHLTILICMDGDCEAIRLLLEAGADPNAEFTFEMISVLVTNYSWPDEFGDKLSFASYAAVEDKTELFELLTNYGADVTVRTKDNKTLLMVALENENYRTARVIVDKFLNSYPELINVRDNQDKNILDYVFNDRVCLKYRYKNYDERMNNDGYTELCNTASYRGVSQLVSNLLRCNPSRTGSKALSNALLPIRDTDNLFYWYSFYPEEEIETIKLEIERRKLNTVDCILWDLRIRREFRLFVPKEEIFKMDELISSSSDYRKKIQDFECKVIYGLLKETVFKYGKKRETLYNLAAKIFNDRTVKPLAKSNKLIKCLNKYQPRDGTLQIIVDQMRIRLDSVNKRIRLLEESKKLSKINCIIPLPYEIILDIYEYLSNYELRNFIDCVQNI</sequence>
<dbReference type="Pfam" id="PF12796">
    <property type="entry name" value="Ank_2"/>
    <property type="match status" value="1"/>
</dbReference>
<dbReference type="PANTHER" id="PTHR24123">
    <property type="entry name" value="ANKYRIN REPEAT-CONTAINING"/>
    <property type="match status" value="1"/>
</dbReference>
<evidence type="ECO:0000256" key="1">
    <source>
        <dbReference type="ARBA" id="ARBA00022737"/>
    </source>
</evidence>
<keyword evidence="1" id="KW-0677">Repeat</keyword>
<dbReference type="AlphaFoldDB" id="A0AAV7I3W0"/>
<evidence type="ECO:0000313" key="3">
    <source>
        <dbReference type="EMBL" id="KAH0552696.1"/>
    </source>
</evidence>
<proteinExistence type="predicted"/>
<evidence type="ECO:0000313" key="4">
    <source>
        <dbReference type="Proteomes" id="UP000826195"/>
    </source>
</evidence>
<organism evidence="3 4">
    <name type="scientific">Cotesia glomerata</name>
    <name type="common">Lepidopteran parasitic wasp</name>
    <name type="synonym">Apanteles glomeratus</name>
    <dbReference type="NCBI Taxonomy" id="32391"/>
    <lineage>
        <taxon>Eukaryota</taxon>
        <taxon>Metazoa</taxon>
        <taxon>Ecdysozoa</taxon>
        <taxon>Arthropoda</taxon>
        <taxon>Hexapoda</taxon>
        <taxon>Insecta</taxon>
        <taxon>Pterygota</taxon>
        <taxon>Neoptera</taxon>
        <taxon>Endopterygota</taxon>
        <taxon>Hymenoptera</taxon>
        <taxon>Apocrita</taxon>
        <taxon>Ichneumonoidea</taxon>
        <taxon>Braconidae</taxon>
        <taxon>Microgastrinae</taxon>
        <taxon>Cotesia</taxon>
    </lineage>
</organism>
<keyword evidence="2" id="KW-0040">ANK repeat</keyword>
<dbReference type="Gene3D" id="1.25.40.20">
    <property type="entry name" value="Ankyrin repeat-containing domain"/>
    <property type="match status" value="1"/>
</dbReference>
<accession>A0AAV7I3W0</accession>
<dbReference type="InterPro" id="IPR036770">
    <property type="entry name" value="Ankyrin_rpt-contain_sf"/>
</dbReference>
<name>A0AAV7I3W0_COTGL</name>
<dbReference type="PANTHER" id="PTHR24123:SF141">
    <property type="entry name" value="ANKYRIN 2, ISOFORM U"/>
    <property type="match status" value="1"/>
</dbReference>
<keyword evidence="4" id="KW-1185">Reference proteome</keyword>
<dbReference type="InterPro" id="IPR002110">
    <property type="entry name" value="Ankyrin_rpt"/>
</dbReference>
<protein>
    <recommendedName>
        <fullName evidence="5">Ankyrin repeat protein</fullName>
    </recommendedName>
</protein>
<gene>
    <name evidence="3" type="ORF">KQX54_014187</name>
</gene>
<dbReference type="SUPFAM" id="SSF48403">
    <property type="entry name" value="Ankyrin repeat"/>
    <property type="match status" value="1"/>
</dbReference>
<evidence type="ECO:0008006" key="5">
    <source>
        <dbReference type="Google" id="ProtNLM"/>
    </source>
</evidence>
<dbReference type="EMBL" id="JAHXZJ010001492">
    <property type="protein sequence ID" value="KAH0552696.1"/>
    <property type="molecule type" value="Genomic_DNA"/>
</dbReference>
<reference evidence="3 4" key="1">
    <citation type="journal article" date="2021" name="J. Hered.">
        <title>A chromosome-level genome assembly of the parasitoid wasp, Cotesia glomerata (Hymenoptera: Braconidae).</title>
        <authorList>
            <person name="Pinto B.J."/>
            <person name="Weis J.J."/>
            <person name="Gamble T."/>
            <person name="Ode P.J."/>
            <person name="Paul R."/>
            <person name="Zaspel J.M."/>
        </authorList>
    </citation>
    <scope>NUCLEOTIDE SEQUENCE [LARGE SCALE GENOMIC DNA]</scope>
    <source>
        <strain evidence="3">CgM1</strain>
    </source>
</reference>
<evidence type="ECO:0000256" key="2">
    <source>
        <dbReference type="ARBA" id="ARBA00023043"/>
    </source>
</evidence>
<dbReference type="SMART" id="SM00248">
    <property type="entry name" value="ANK"/>
    <property type="match status" value="5"/>
</dbReference>
<comment type="caution">
    <text evidence="3">The sequence shown here is derived from an EMBL/GenBank/DDBJ whole genome shotgun (WGS) entry which is preliminary data.</text>
</comment>